<organism evidence="3 4">
    <name type="scientific">Rheinheimera riviphila</name>
    <dbReference type="NCBI Taxonomy" id="1834037"/>
    <lineage>
        <taxon>Bacteria</taxon>
        <taxon>Pseudomonadati</taxon>
        <taxon>Pseudomonadota</taxon>
        <taxon>Gammaproteobacteria</taxon>
        <taxon>Chromatiales</taxon>
        <taxon>Chromatiaceae</taxon>
        <taxon>Rheinheimera</taxon>
    </lineage>
</organism>
<proteinExistence type="predicted"/>
<keyword evidence="3" id="KW-0808">Transferase</keyword>
<dbReference type="GO" id="GO:0005524">
    <property type="term" value="F:ATP binding"/>
    <property type="evidence" value="ECO:0007669"/>
    <property type="project" value="InterPro"/>
</dbReference>
<keyword evidence="4" id="KW-1185">Reference proteome</keyword>
<keyword evidence="3" id="KW-0418">Kinase</keyword>
<dbReference type="PROSITE" id="PS50011">
    <property type="entry name" value="PROTEIN_KINASE_DOM"/>
    <property type="match status" value="1"/>
</dbReference>
<dbReference type="Gene3D" id="1.25.40.10">
    <property type="entry name" value="Tetratricopeptide repeat domain"/>
    <property type="match status" value="3"/>
</dbReference>
<sequence length="891" mass="98756">MQCSQCFSENSPLDVHCQQCGQPLAIDLAASATVKPFAPYQLLEKAGEGGMGVVYRAYDASLCRFVAIKVLRVTGALQQQQTQLEEARLLSSLQHPNIVTVYDISRYGEQQYIVTEWLEGQTLEQLLVVGQPALPDLLDMVIQMAQGIDCAHQAGVIHRDLKPSNVMVLSKHQQIKLLDFGMASRQSLPQLSATAAISSIKTATGADWSQHTTQGALKGTLPYLAPELTEVNAQASVQSDIFSFGVMLYQLCFGVHPFLQATAAQTLQAINDHREVQLPPSSLPPALLKLIRHCLAAVPAARPASMQQVLQVLQPLQRDISQRARLGWLYPLTRKAVWVPLLILTLAGSLYLGKSSVGRDDVLGDGQTLALLPFENIGADPALDGFIKGLSLSLSHDLSLLGEQNQDYWVIPAAEISQLQQPSVADLHRQFAVDLVLQGSMQHLGATRRLRLALVNASNNRVIRSTELDLTLNGWDQAQQQIRTAVLGLLQWQLPDKLTSQLSRGSATDDRAYQHYLTGLSLLYRFDYQENLEKAVQELQTAVQLNPDFKAAWVELNRAYLKIARLRDFERWFELAVKTSDDLARKFGEDADVLQLLAEIQSQKADHKAAIALYLKALEVSEGNSLLWHGLARVYEAIGDLQQAEYAFAKARDMQKNWFNLNALATFYYRTGQLIKAIESFKELSLLSPENDQILQTLGAVQFAQADVAGALDTFKKALKMAPNGNNYSNVATALFYQKKYAESVEFFEQAVALNPKQLLFWANLADGYRWAGQHEKSVHSYQQAINLIQQRLKTSPESLRLQSRLALYQAKSANCQSAVSFLNSAIAYPDNSVVIMAAQIAEICQQRAKAIDLIKKAMSAGYSTHSIQEEPEFEVLLRQEPDLLNATSGS</sequence>
<dbReference type="Pfam" id="PF13374">
    <property type="entry name" value="TPR_10"/>
    <property type="match status" value="1"/>
</dbReference>
<dbReference type="SMART" id="SM00028">
    <property type="entry name" value="TPR"/>
    <property type="match status" value="8"/>
</dbReference>
<dbReference type="PANTHER" id="PTHR44329">
    <property type="entry name" value="SERINE/THREONINE-PROTEIN KINASE TNNI3K-RELATED"/>
    <property type="match status" value="1"/>
</dbReference>
<dbReference type="Gene3D" id="3.30.200.20">
    <property type="entry name" value="Phosphorylase Kinase, domain 1"/>
    <property type="match status" value="1"/>
</dbReference>
<dbReference type="PROSITE" id="PS50005">
    <property type="entry name" value="TPR"/>
    <property type="match status" value="1"/>
</dbReference>
<dbReference type="InterPro" id="IPR019734">
    <property type="entry name" value="TPR_rpt"/>
</dbReference>
<dbReference type="EMBL" id="SACS01000001">
    <property type="protein sequence ID" value="RVU41747.1"/>
    <property type="molecule type" value="Genomic_DNA"/>
</dbReference>
<evidence type="ECO:0000259" key="2">
    <source>
        <dbReference type="PROSITE" id="PS50011"/>
    </source>
</evidence>
<dbReference type="InterPro" id="IPR000719">
    <property type="entry name" value="Prot_kinase_dom"/>
</dbReference>
<dbReference type="Gene3D" id="1.10.510.10">
    <property type="entry name" value="Transferase(Phosphotransferase) domain 1"/>
    <property type="match status" value="1"/>
</dbReference>
<gene>
    <name evidence="3" type="ORF">EOE67_00680</name>
</gene>
<dbReference type="Pfam" id="PF13181">
    <property type="entry name" value="TPR_8"/>
    <property type="match status" value="1"/>
</dbReference>
<dbReference type="InterPro" id="IPR051681">
    <property type="entry name" value="Ser/Thr_Kinases-Pseudokinases"/>
</dbReference>
<dbReference type="SUPFAM" id="SSF48452">
    <property type="entry name" value="TPR-like"/>
    <property type="match status" value="2"/>
</dbReference>
<feature type="repeat" description="TPR" evidence="1">
    <location>
        <begin position="725"/>
        <end position="758"/>
    </location>
</feature>
<dbReference type="CDD" id="cd14014">
    <property type="entry name" value="STKc_PknB_like"/>
    <property type="match status" value="1"/>
</dbReference>
<dbReference type="OrthoDB" id="9801841at2"/>
<dbReference type="Pfam" id="PF00069">
    <property type="entry name" value="Pkinase"/>
    <property type="match status" value="1"/>
</dbReference>
<dbReference type="SUPFAM" id="SSF56112">
    <property type="entry name" value="Protein kinase-like (PK-like)"/>
    <property type="match status" value="1"/>
</dbReference>
<dbReference type="PROSITE" id="PS00108">
    <property type="entry name" value="PROTEIN_KINASE_ST"/>
    <property type="match status" value="1"/>
</dbReference>
<dbReference type="AlphaFoldDB" id="A0A437R500"/>
<reference evidence="3 4" key="1">
    <citation type="submission" date="2019-01" db="EMBL/GenBank/DDBJ databases">
        <authorList>
            <person name="Chen W.-M."/>
        </authorList>
    </citation>
    <scope>NUCLEOTIDE SEQUENCE [LARGE SCALE GENOMIC DNA]</scope>
    <source>
        <strain evidence="3 4">KYPC3</strain>
    </source>
</reference>
<feature type="domain" description="Protein kinase" evidence="2">
    <location>
        <begin position="40"/>
        <end position="317"/>
    </location>
</feature>
<dbReference type="InterPro" id="IPR008271">
    <property type="entry name" value="Ser/Thr_kinase_AS"/>
</dbReference>
<protein>
    <submittedName>
        <fullName evidence="3">Serine/threonine-protein kinase</fullName>
    </submittedName>
</protein>
<evidence type="ECO:0000256" key="1">
    <source>
        <dbReference type="PROSITE-ProRule" id="PRU00339"/>
    </source>
</evidence>
<accession>A0A437R500</accession>
<dbReference type="GO" id="GO:0004674">
    <property type="term" value="F:protein serine/threonine kinase activity"/>
    <property type="evidence" value="ECO:0007669"/>
    <property type="project" value="TreeGrafter"/>
</dbReference>
<dbReference type="InterPro" id="IPR011990">
    <property type="entry name" value="TPR-like_helical_dom_sf"/>
</dbReference>
<comment type="caution">
    <text evidence="3">The sequence shown here is derived from an EMBL/GenBank/DDBJ whole genome shotgun (WGS) entry which is preliminary data.</text>
</comment>
<dbReference type="SMART" id="SM00220">
    <property type="entry name" value="S_TKc"/>
    <property type="match status" value="1"/>
</dbReference>
<evidence type="ECO:0000313" key="4">
    <source>
        <dbReference type="Proteomes" id="UP000283077"/>
    </source>
</evidence>
<keyword evidence="1" id="KW-0802">TPR repeat</keyword>
<evidence type="ECO:0000313" key="3">
    <source>
        <dbReference type="EMBL" id="RVU41747.1"/>
    </source>
</evidence>
<dbReference type="Proteomes" id="UP000283077">
    <property type="component" value="Unassembled WGS sequence"/>
</dbReference>
<dbReference type="InterPro" id="IPR011009">
    <property type="entry name" value="Kinase-like_dom_sf"/>
</dbReference>
<name>A0A437R500_9GAMM</name>